<reference evidence="1 2" key="1">
    <citation type="submission" date="2018-07" db="EMBL/GenBank/DDBJ databases">
        <title>Genomic Encyclopedia of Type Strains, Phase III (KMG-III): the genomes of soil and plant-associated and newly described type strains.</title>
        <authorList>
            <person name="Whitman W."/>
        </authorList>
    </citation>
    <scope>NUCLEOTIDE SEQUENCE [LARGE SCALE GENOMIC DNA]</scope>
    <source>
        <strain evidence="1 2">CECT 8236</strain>
    </source>
</reference>
<comment type="caution">
    <text evidence="1">The sequence shown here is derived from an EMBL/GenBank/DDBJ whole genome shotgun (WGS) entry which is preliminary data.</text>
</comment>
<dbReference type="EMBL" id="QRDY01000030">
    <property type="protein sequence ID" value="RED52816.1"/>
    <property type="molecule type" value="Genomic_DNA"/>
</dbReference>
<evidence type="ECO:0000313" key="1">
    <source>
        <dbReference type="EMBL" id="RED52816.1"/>
    </source>
</evidence>
<evidence type="ECO:0000313" key="2">
    <source>
        <dbReference type="Proteomes" id="UP000256869"/>
    </source>
</evidence>
<accession>A0A3D9HV92</accession>
<dbReference type="RefSeq" id="WP_115995639.1">
    <property type="nucleotide sequence ID" value="NZ_QRDY01000030.1"/>
</dbReference>
<dbReference type="OrthoDB" id="2509546at2"/>
<dbReference type="Proteomes" id="UP000256869">
    <property type="component" value="Unassembled WGS sequence"/>
</dbReference>
<gene>
    <name evidence="1" type="ORF">DFP95_13020</name>
</gene>
<organism evidence="1 2">
    <name type="scientific">Cohnella lupini</name>
    <dbReference type="NCBI Taxonomy" id="1294267"/>
    <lineage>
        <taxon>Bacteria</taxon>
        <taxon>Bacillati</taxon>
        <taxon>Bacillota</taxon>
        <taxon>Bacilli</taxon>
        <taxon>Bacillales</taxon>
        <taxon>Paenibacillaceae</taxon>
        <taxon>Cohnella</taxon>
    </lineage>
</organism>
<protein>
    <submittedName>
        <fullName evidence="1">Uncharacterized protein</fullName>
    </submittedName>
</protein>
<sequence length="647" mass="72672">MIYGASLGPFVKKALIEKGFQTNVSKIIETLPIDPAISNMDAVILSPKDMSGALGKGLVAAIQRKHPSIEIIYFYQKDQEAEAITGEVRKIKVGKVNLEEIQAGLNQTVELQSIGSDNRIISSGDNKTYSASRTPPFPLTSVDETILLPVEGAALEPEVIPESEPQPGPRRKTLEQRVLEMGQYADFDFFRQSLQKDQVLSDLMSENIQYAGLVNVLDAFDQQIARVFKNESLTAESRFDQLKQIGIDRSAYVGLERGMLADKIIAIMEAIVSSAEATVEARVDQVREALGTVATIHLVYQDREKLQTLVDSRLSIQMDLMELSKEIIEVYMAMDRSVTELLEVMNEQFPSKNTYVNELMKPIQPLFLPQNIGLVTNKLIGDLQKNKVALSIVEEKIKKLITLVFKLCEEDATLIDYQQKLINILLAQRVEDVVIVDNLIKNALRVFVGPAETGRTSTALTWSGVVSRRQNTLLLDLTGTSKLRQYGMEPISLDEFLSDRLERPFVCIEGDLEDDPDRADFVVSELKMRLNYYAHINVILDSTQTVLLNRLAKSALSVHFITDCTPRGTKLLKQTVEAFHEDNVARKVILIDPPIDPFRVLEDLSVDPLLAKIIIIPRLQYIRACSLNHARPFDNRDIVDVFEEAFR</sequence>
<proteinExistence type="predicted"/>
<dbReference type="AlphaFoldDB" id="A0A3D9HV92"/>
<name>A0A3D9HV92_9BACL</name>
<keyword evidence="2" id="KW-1185">Reference proteome</keyword>